<evidence type="ECO:0000259" key="6">
    <source>
        <dbReference type="Pfam" id="PF04542"/>
    </source>
</evidence>
<evidence type="ECO:0000256" key="1">
    <source>
        <dbReference type="ARBA" id="ARBA00010641"/>
    </source>
</evidence>
<accession>A0A9X1TGG0</accession>
<reference evidence="8" key="1">
    <citation type="submission" date="2021-12" db="EMBL/GenBank/DDBJ databases">
        <title>Novel species in genus Dyadobacter.</title>
        <authorList>
            <person name="Ma C."/>
        </authorList>
    </citation>
    <scope>NUCLEOTIDE SEQUENCE</scope>
    <source>
        <strain evidence="8">LJ419</strain>
    </source>
</reference>
<dbReference type="InterPro" id="IPR014284">
    <property type="entry name" value="RNA_pol_sigma-70_dom"/>
</dbReference>
<evidence type="ECO:0000256" key="4">
    <source>
        <dbReference type="ARBA" id="ARBA00023125"/>
    </source>
</evidence>
<dbReference type="Gene3D" id="1.10.1740.10">
    <property type="match status" value="1"/>
</dbReference>
<keyword evidence="5" id="KW-0804">Transcription</keyword>
<dbReference type="Pfam" id="PF08281">
    <property type="entry name" value="Sigma70_r4_2"/>
    <property type="match status" value="1"/>
</dbReference>
<dbReference type="InterPro" id="IPR013324">
    <property type="entry name" value="RNA_pol_sigma_r3/r4-like"/>
</dbReference>
<dbReference type="Pfam" id="PF04542">
    <property type="entry name" value="Sigma70_r2"/>
    <property type="match status" value="1"/>
</dbReference>
<keyword evidence="4" id="KW-0238">DNA-binding</keyword>
<dbReference type="InterPro" id="IPR013325">
    <property type="entry name" value="RNA_pol_sigma_r2"/>
</dbReference>
<evidence type="ECO:0000256" key="3">
    <source>
        <dbReference type="ARBA" id="ARBA00023082"/>
    </source>
</evidence>
<dbReference type="InterPro" id="IPR039425">
    <property type="entry name" value="RNA_pol_sigma-70-like"/>
</dbReference>
<dbReference type="SUPFAM" id="SSF88659">
    <property type="entry name" value="Sigma3 and sigma4 domains of RNA polymerase sigma factors"/>
    <property type="match status" value="1"/>
</dbReference>
<keyword evidence="3" id="KW-0731">Sigma factor</keyword>
<dbReference type="RefSeq" id="WP_234657029.1">
    <property type="nucleotide sequence ID" value="NZ_CP094997.1"/>
</dbReference>
<organism evidence="8 9">
    <name type="scientific">Dyadobacter chenwenxiniae</name>
    <dbReference type="NCBI Taxonomy" id="2906456"/>
    <lineage>
        <taxon>Bacteria</taxon>
        <taxon>Pseudomonadati</taxon>
        <taxon>Bacteroidota</taxon>
        <taxon>Cytophagia</taxon>
        <taxon>Cytophagales</taxon>
        <taxon>Spirosomataceae</taxon>
        <taxon>Dyadobacter</taxon>
    </lineage>
</organism>
<dbReference type="EMBL" id="JAJTTC010000006">
    <property type="protein sequence ID" value="MCF0064092.1"/>
    <property type="molecule type" value="Genomic_DNA"/>
</dbReference>
<dbReference type="NCBIfam" id="TIGR02937">
    <property type="entry name" value="sigma70-ECF"/>
    <property type="match status" value="1"/>
</dbReference>
<dbReference type="CDD" id="cd06171">
    <property type="entry name" value="Sigma70_r4"/>
    <property type="match status" value="1"/>
</dbReference>
<dbReference type="GO" id="GO:0003677">
    <property type="term" value="F:DNA binding"/>
    <property type="evidence" value="ECO:0007669"/>
    <property type="project" value="UniProtKB-KW"/>
</dbReference>
<comment type="similarity">
    <text evidence="1">Belongs to the sigma-70 factor family. ECF subfamily.</text>
</comment>
<evidence type="ECO:0000313" key="9">
    <source>
        <dbReference type="Proteomes" id="UP001139000"/>
    </source>
</evidence>
<dbReference type="AlphaFoldDB" id="A0A9X1TGG0"/>
<dbReference type="GO" id="GO:0016987">
    <property type="term" value="F:sigma factor activity"/>
    <property type="evidence" value="ECO:0007669"/>
    <property type="project" value="UniProtKB-KW"/>
</dbReference>
<evidence type="ECO:0000256" key="2">
    <source>
        <dbReference type="ARBA" id="ARBA00023015"/>
    </source>
</evidence>
<protein>
    <submittedName>
        <fullName evidence="8">Sigma-70 family RNA polymerase sigma factor</fullName>
    </submittedName>
</protein>
<dbReference type="PANTHER" id="PTHR43133:SF8">
    <property type="entry name" value="RNA POLYMERASE SIGMA FACTOR HI_1459-RELATED"/>
    <property type="match status" value="1"/>
</dbReference>
<evidence type="ECO:0000259" key="7">
    <source>
        <dbReference type="Pfam" id="PF08281"/>
    </source>
</evidence>
<feature type="domain" description="RNA polymerase sigma-70 region 2" evidence="6">
    <location>
        <begin position="22"/>
        <end position="90"/>
    </location>
</feature>
<evidence type="ECO:0000256" key="5">
    <source>
        <dbReference type="ARBA" id="ARBA00023163"/>
    </source>
</evidence>
<dbReference type="Gene3D" id="1.10.10.10">
    <property type="entry name" value="Winged helix-like DNA-binding domain superfamily/Winged helix DNA-binding domain"/>
    <property type="match status" value="1"/>
</dbReference>
<dbReference type="Proteomes" id="UP001139000">
    <property type="component" value="Unassembled WGS sequence"/>
</dbReference>
<evidence type="ECO:0000313" key="8">
    <source>
        <dbReference type="EMBL" id="MCF0064092.1"/>
    </source>
</evidence>
<keyword evidence="2" id="KW-0805">Transcription regulation</keyword>
<dbReference type="InterPro" id="IPR036388">
    <property type="entry name" value="WH-like_DNA-bd_sf"/>
</dbReference>
<comment type="caution">
    <text evidence="8">The sequence shown here is derived from an EMBL/GenBank/DDBJ whole genome shotgun (WGS) entry which is preliminary data.</text>
</comment>
<dbReference type="InterPro" id="IPR007627">
    <property type="entry name" value="RNA_pol_sigma70_r2"/>
</dbReference>
<dbReference type="GO" id="GO:0006352">
    <property type="term" value="P:DNA-templated transcription initiation"/>
    <property type="evidence" value="ECO:0007669"/>
    <property type="project" value="InterPro"/>
</dbReference>
<name>A0A9X1TGG0_9BACT</name>
<dbReference type="PANTHER" id="PTHR43133">
    <property type="entry name" value="RNA POLYMERASE ECF-TYPE SIGMA FACTO"/>
    <property type="match status" value="1"/>
</dbReference>
<keyword evidence="9" id="KW-1185">Reference proteome</keyword>
<dbReference type="SUPFAM" id="SSF88946">
    <property type="entry name" value="Sigma2 domain of RNA polymerase sigma factors"/>
    <property type="match status" value="1"/>
</dbReference>
<gene>
    <name evidence="8" type="ORF">LXM26_21425</name>
</gene>
<sequence length="184" mass="21228">MVTLSIIQEAQKKDTLAQRKVFELYGRMLFRLAKRYLVDQAKSEDAVSESFYIIFKKMDGCHFIAVPPFEMWMKQIVVHECLRILRKEKRFEVLTEQNHDSCSIDDATVECLTAAEIFRVIEGLPAGYRTVFNLHEIEGYSHTEIAELLEISPGTSKSQLSKAKNILQQKIIDLDPAYAKRKIV</sequence>
<proteinExistence type="inferred from homology"/>
<feature type="domain" description="RNA polymerase sigma factor 70 region 4 type 2" evidence="7">
    <location>
        <begin position="116"/>
        <end position="164"/>
    </location>
</feature>
<dbReference type="InterPro" id="IPR013249">
    <property type="entry name" value="RNA_pol_sigma70_r4_t2"/>
</dbReference>